<name>A0A5C8PBV2_9HYPH</name>
<evidence type="ECO:0000256" key="1">
    <source>
        <dbReference type="SAM" id="MobiDB-lite"/>
    </source>
</evidence>
<gene>
    <name evidence="3" type="ORF">FHP25_32500</name>
</gene>
<dbReference type="SUPFAM" id="SSF51182">
    <property type="entry name" value="RmlC-like cupins"/>
    <property type="match status" value="1"/>
</dbReference>
<feature type="domain" description="(S)-ureidoglycine aminohydrolase cupin" evidence="2">
    <location>
        <begin position="65"/>
        <end position="136"/>
    </location>
</feature>
<dbReference type="Gene3D" id="2.60.120.10">
    <property type="entry name" value="Jelly Rolls"/>
    <property type="match status" value="1"/>
</dbReference>
<dbReference type="AlphaFoldDB" id="A0A5C8PBV2"/>
<dbReference type="OrthoDB" id="9799053at2"/>
<sequence length="171" mass="18841">MVTGSDIRPHPGPYQGHDSKGTAYMPHPPVVQAALTAATLRPAPINPAWIIEGNPVARIASLSVSADGSAWTDLWECTAGSFHWHYEINETVQILEGGAIVTDRDGVVWDLKPGHVIRFLVGTKAHWRIPSYVRKVAFCSEPLPPSIFTLLRARNWLRRSAGRLMGRTVKT</sequence>
<feature type="region of interest" description="Disordered" evidence="1">
    <location>
        <begin position="1"/>
        <end position="25"/>
    </location>
</feature>
<evidence type="ECO:0000313" key="3">
    <source>
        <dbReference type="EMBL" id="TXL70843.1"/>
    </source>
</evidence>
<protein>
    <submittedName>
        <fullName evidence="3">DUF861 domain-containing protein</fullName>
    </submittedName>
</protein>
<comment type="caution">
    <text evidence="3">The sequence shown here is derived from an EMBL/GenBank/DDBJ whole genome shotgun (WGS) entry which is preliminary data.</text>
</comment>
<dbReference type="PANTHER" id="PTHR40943:SF1">
    <property type="entry name" value="CYTOPLASMIC PROTEIN"/>
    <property type="match status" value="1"/>
</dbReference>
<dbReference type="InterPro" id="IPR011051">
    <property type="entry name" value="RmlC_Cupin_sf"/>
</dbReference>
<keyword evidence="4" id="KW-1185">Reference proteome</keyword>
<dbReference type="InterPro" id="IPR014710">
    <property type="entry name" value="RmlC-like_jellyroll"/>
</dbReference>
<organism evidence="3 4">
    <name type="scientific">Vineibacter terrae</name>
    <dbReference type="NCBI Taxonomy" id="2586908"/>
    <lineage>
        <taxon>Bacteria</taxon>
        <taxon>Pseudomonadati</taxon>
        <taxon>Pseudomonadota</taxon>
        <taxon>Alphaproteobacteria</taxon>
        <taxon>Hyphomicrobiales</taxon>
        <taxon>Vineibacter</taxon>
    </lineage>
</organism>
<dbReference type="Proteomes" id="UP000321638">
    <property type="component" value="Unassembled WGS sequence"/>
</dbReference>
<accession>A0A5C8PBV2</accession>
<reference evidence="3 4" key="1">
    <citation type="submission" date="2019-06" db="EMBL/GenBank/DDBJ databases">
        <title>New taxonomy in bacterial strain CC-CFT640, isolated from vineyard.</title>
        <authorList>
            <person name="Lin S.-Y."/>
            <person name="Tsai C.-F."/>
            <person name="Young C.-C."/>
        </authorList>
    </citation>
    <scope>NUCLEOTIDE SEQUENCE [LARGE SCALE GENOMIC DNA]</scope>
    <source>
        <strain evidence="3 4">CC-CFT640</strain>
    </source>
</reference>
<proteinExistence type="predicted"/>
<evidence type="ECO:0000259" key="2">
    <source>
        <dbReference type="Pfam" id="PF05899"/>
    </source>
</evidence>
<dbReference type="PANTHER" id="PTHR40943">
    <property type="entry name" value="CYTOPLASMIC PROTEIN-RELATED"/>
    <property type="match status" value="1"/>
</dbReference>
<evidence type="ECO:0000313" key="4">
    <source>
        <dbReference type="Proteomes" id="UP000321638"/>
    </source>
</evidence>
<dbReference type="Pfam" id="PF05899">
    <property type="entry name" value="Cupin_3"/>
    <property type="match status" value="1"/>
</dbReference>
<dbReference type="EMBL" id="VDUZ01000052">
    <property type="protein sequence ID" value="TXL70843.1"/>
    <property type="molecule type" value="Genomic_DNA"/>
</dbReference>
<dbReference type="InterPro" id="IPR008579">
    <property type="entry name" value="UGlyAH_Cupin_dom"/>
</dbReference>